<proteinExistence type="predicted"/>
<evidence type="ECO:0000256" key="3">
    <source>
        <dbReference type="ARBA" id="ARBA00022801"/>
    </source>
</evidence>
<sequence length="310" mass="34657">MSSPIGCRVCTEFMTEPVFHWLKSSPTGPLMVLTGFVHGNEPVGHYVLEQLKECIAGLPTKGSWLFVEGNKQAYLQGKRFIDRDLNRCFTPEILLEETIYGHEPELARAINNKLSAILDEFEDREIHLLDLHSTSAHGMPFMSALTRNTAELLLPVTPVPKISGLLEQLQGCLAEWFVPELTTSHIIECGQHDQASTLEYGLNAVILHSYILGMMAPCEQVESAKAYLAKASAPWGKIYTEICYTLTVNKGDEFSMYPGFENGQPIHREQPLATLNGREICAHLDGRIIMPGYHLPVSEGFFLSQDKPRQ</sequence>
<dbReference type="InterPro" id="IPR055438">
    <property type="entry name" value="AstE_AspA_cat"/>
</dbReference>
<dbReference type="PANTHER" id="PTHR15162">
    <property type="entry name" value="ASPARTOACYLASE"/>
    <property type="match status" value="1"/>
</dbReference>
<dbReference type="PANTHER" id="PTHR15162:SF7">
    <property type="entry name" value="SUCCINYLGLUTAMATE DESUCCINYLASE"/>
    <property type="match status" value="1"/>
</dbReference>
<dbReference type="Gene3D" id="3.40.630.10">
    <property type="entry name" value="Zn peptidases"/>
    <property type="match status" value="1"/>
</dbReference>
<keyword evidence="2" id="KW-0479">Metal-binding</keyword>
<reference evidence="6 7" key="1">
    <citation type="submission" date="2022-01" db="EMBL/GenBank/DDBJ databases">
        <title>Whole genome-based taxonomy of the Shewanellaceae.</title>
        <authorList>
            <person name="Martin-Rodriguez A.J."/>
        </authorList>
    </citation>
    <scope>NUCLEOTIDE SEQUENCE [LARGE SCALE GENOMIC DNA]</scope>
    <source>
        <strain evidence="6 7">DSM 21332</strain>
    </source>
</reference>
<comment type="caution">
    <text evidence="6">The sequence shown here is derived from an EMBL/GenBank/DDBJ whole genome shotgun (WGS) entry which is preliminary data.</text>
</comment>
<dbReference type="SUPFAM" id="SSF53187">
    <property type="entry name" value="Zn-dependent exopeptidases"/>
    <property type="match status" value="1"/>
</dbReference>
<evidence type="ECO:0000256" key="1">
    <source>
        <dbReference type="ARBA" id="ARBA00001947"/>
    </source>
</evidence>
<dbReference type="EMBL" id="JAKIKT010000002">
    <property type="protein sequence ID" value="MCL2913756.1"/>
    <property type="molecule type" value="Genomic_DNA"/>
</dbReference>
<dbReference type="RefSeq" id="WP_249248469.1">
    <property type="nucleotide sequence ID" value="NZ_JAKIKT010000002.1"/>
</dbReference>
<keyword evidence="4" id="KW-0862">Zinc</keyword>
<name>A0ABT0N796_9GAMM</name>
<feature type="domain" description="Succinylglutamate desuccinylase/Aspartoacylase catalytic" evidence="5">
    <location>
        <begin position="28"/>
        <end position="137"/>
    </location>
</feature>
<evidence type="ECO:0000313" key="6">
    <source>
        <dbReference type="EMBL" id="MCL2913756.1"/>
    </source>
</evidence>
<comment type="cofactor">
    <cofactor evidence="1">
        <name>Zn(2+)</name>
        <dbReference type="ChEBI" id="CHEBI:29105"/>
    </cofactor>
</comment>
<evidence type="ECO:0000313" key="7">
    <source>
        <dbReference type="Proteomes" id="UP001202831"/>
    </source>
</evidence>
<dbReference type="InterPro" id="IPR050178">
    <property type="entry name" value="AspA/AstE_fam"/>
</dbReference>
<accession>A0ABT0N796</accession>
<organism evidence="6 7">
    <name type="scientific">Shewanella corallii</name>
    <dbReference type="NCBI Taxonomy" id="560080"/>
    <lineage>
        <taxon>Bacteria</taxon>
        <taxon>Pseudomonadati</taxon>
        <taxon>Pseudomonadota</taxon>
        <taxon>Gammaproteobacteria</taxon>
        <taxon>Alteromonadales</taxon>
        <taxon>Shewanellaceae</taxon>
        <taxon>Shewanella</taxon>
    </lineage>
</organism>
<dbReference type="Pfam" id="PF24827">
    <property type="entry name" value="AstE_AspA_cat"/>
    <property type="match status" value="1"/>
</dbReference>
<evidence type="ECO:0000256" key="4">
    <source>
        <dbReference type="ARBA" id="ARBA00022833"/>
    </source>
</evidence>
<dbReference type="Proteomes" id="UP001202831">
    <property type="component" value="Unassembled WGS sequence"/>
</dbReference>
<evidence type="ECO:0000259" key="5">
    <source>
        <dbReference type="Pfam" id="PF24827"/>
    </source>
</evidence>
<protein>
    <submittedName>
        <fullName evidence="6">Succinylglutamate desuccinylase/aspartoacylase family protein</fullName>
    </submittedName>
</protein>
<keyword evidence="3" id="KW-0378">Hydrolase</keyword>
<evidence type="ECO:0000256" key="2">
    <source>
        <dbReference type="ARBA" id="ARBA00022723"/>
    </source>
</evidence>
<gene>
    <name evidence="6" type="ORF">L2725_08120</name>
</gene>
<keyword evidence="7" id="KW-1185">Reference proteome</keyword>